<evidence type="ECO:0000313" key="6">
    <source>
        <dbReference type="Proteomes" id="UP000708208"/>
    </source>
</evidence>
<dbReference type="PANTHER" id="PTHR12483">
    <property type="entry name" value="SOLUTE CARRIER FAMILY 31 COPPER TRANSPORTERS"/>
    <property type="match status" value="1"/>
</dbReference>
<evidence type="ECO:0000256" key="4">
    <source>
        <dbReference type="RuleBase" id="RU367022"/>
    </source>
</evidence>
<feature type="transmembrane region" description="Helical" evidence="4">
    <location>
        <begin position="139"/>
        <end position="158"/>
    </location>
</feature>
<dbReference type="InterPro" id="IPR007274">
    <property type="entry name" value="Cop_transporter"/>
</dbReference>
<keyword evidence="4" id="KW-0187">Copper transport</keyword>
<reference evidence="5" key="1">
    <citation type="submission" date="2021-06" db="EMBL/GenBank/DDBJ databases">
        <authorList>
            <person name="Hodson N. C."/>
            <person name="Mongue J. A."/>
            <person name="Jaron S. K."/>
        </authorList>
    </citation>
    <scope>NUCLEOTIDE SEQUENCE</scope>
</reference>
<comment type="similarity">
    <text evidence="4">Belongs to the copper transporter (Ctr) (TC 1.A.56) family. SLC31A subfamily.</text>
</comment>
<keyword evidence="4" id="KW-0186">Copper</keyword>
<accession>A0A8J2J0L4</accession>
<keyword evidence="6" id="KW-1185">Reference proteome</keyword>
<evidence type="ECO:0000256" key="3">
    <source>
        <dbReference type="ARBA" id="ARBA00023136"/>
    </source>
</evidence>
<dbReference type="GO" id="GO:0005375">
    <property type="term" value="F:copper ion transmembrane transporter activity"/>
    <property type="evidence" value="ECO:0007669"/>
    <property type="project" value="UniProtKB-UniRule"/>
</dbReference>
<keyword evidence="1 4" id="KW-0812">Transmembrane</keyword>
<dbReference type="OrthoDB" id="161814at2759"/>
<comment type="caution">
    <text evidence="5">The sequence shown here is derived from an EMBL/GenBank/DDBJ whole genome shotgun (WGS) entry which is preliminary data.</text>
</comment>
<protein>
    <recommendedName>
        <fullName evidence="4">Copper transport protein</fullName>
    </recommendedName>
</protein>
<keyword evidence="2 4" id="KW-1133">Transmembrane helix</keyword>
<dbReference type="AlphaFoldDB" id="A0A8J2J0L4"/>
<keyword evidence="4" id="KW-0813">Transport</keyword>
<feature type="transmembrane region" description="Helical" evidence="4">
    <location>
        <begin position="73"/>
        <end position="93"/>
    </location>
</feature>
<dbReference type="Pfam" id="PF04145">
    <property type="entry name" value="Ctr"/>
    <property type="match status" value="1"/>
</dbReference>
<feature type="transmembrane region" description="Helical" evidence="4">
    <location>
        <begin position="164"/>
        <end position="183"/>
    </location>
</feature>
<name>A0A8J2J0L4_9HEXA</name>
<evidence type="ECO:0000256" key="2">
    <source>
        <dbReference type="ARBA" id="ARBA00022989"/>
    </source>
</evidence>
<keyword evidence="4" id="KW-0406">Ion transport</keyword>
<evidence type="ECO:0000313" key="5">
    <source>
        <dbReference type="EMBL" id="CAG7663213.1"/>
    </source>
</evidence>
<keyword evidence="3 4" id="KW-0472">Membrane</keyword>
<proteinExistence type="inferred from homology"/>
<dbReference type="GO" id="GO:0016020">
    <property type="term" value="C:membrane"/>
    <property type="evidence" value="ECO:0007669"/>
    <property type="project" value="UniProtKB-SubCell"/>
</dbReference>
<dbReference type="PANTHER" id="PTHR12483:SF115">
    <property type="entry name" value="COPPER TRANSPORT PROTEIN"/>
    <property type="match status" value="1"/>
</dbReference>
<organism evidence="5 6">
    <name type="scientific">Allacma fusca</name>
    <dbReference type="NCBI Taxonomy" id="39272"/>
    <lineage>
        <taxon>Eukaryota</taxon>
        <taxon>Metazoa</taxon>
        <taxon>Ecdysozoa</taxon>
        <taxon>Arthropoda</taxon>
        <taxon>Hexapoda</taxon>
        <taxon>Collembola</taxon>
        <taxon>Symphypleona</taxon>
        <taxon>Sminthuridae</taxon>
        <taxon>Allacma</taxon>
    </lineage>
</organism>
<evidence type="ECO:0000256" key="1">
    <source>
        <dbReference type="ARBA" id="ARBA00022692"/>
    </source>
</evidence>
<gene>
    <name evidence="5" type="ORF">AFUS01_LOCUS1502</name>
</gene>
<dbReference type="EMBL" id="CAJVCH010008356">
    <property type="protein sequence ID" value="CAG7663213.1"/>
    <property type="molecule type" value="Genomic_DNA"/>
</dbReference>
<sequence length="198" mass="23136">MICYWLDPKRKIRSIRKFSCWCIQRTFTMDHGDHGGGSGDTNSTMDHSMMMSMSFHFGKSETILFEFWKTTDVGGMIGSCIFIFFLAIAYEALKFYRDYLFRVKTEYYQNKVAQQPPTENNGLVRPNYRTVYMKMASSFHVVQTLLHIVQMVISYFLMLIFMTYNAWLCIAVALGAGMGYFLFGWKKSIIVDMNEHCH</sequence>
<dbReference type="Proteomes" id="UP000708208">
    <property type="component" value="Unassembled WGS sequence"/>
</dbReference>
<comment type="subcellular location">
    <subcellularLocation>
        <location evidence="4">Membrane</location>
        <topology evidence="4">Multi-pass membrane protein</topology>
    </subcellularLocation>
</comment>